<reference evidence="2 3" key="1">
    <citation type="journal article" date="2020" name="ISME J.">
        <title>Uncovering the hidden diversity of litter-decomposition mechanisms in mushroom-forming fungi.</title>
        <authorList>
            <person name="Floudas D."/>
            <person name="Bentzer J."/>
            <person name="Ahren D."/>
            <person name="Johansson T."/>
            <person name="Persson P."/>
            <person name="Tunlid A."/>
        </authorList>
    </citation>
    <scope>NUCLEOTIDE SEQUENCE [LARGE SCALE GENOMIC DNA]</scope>
    <source>
        <strain evidence="2 3">CBS 406.79</strain>
    </source>
</reference>
<dbReference type="EMBL" id="JAACJN010000307">
    <property type="protein sequence ID" value="KAF5349457.1"/>
    <property type="molecule type" value="Genomic_DNA"/>
</dbReference>
<proteinExistence type="predicted"/>
<keyword evidence="3" id="KW-1185">Reference proteome</keyword>
<dbReference type="PANTHER" id="PTHR43433:SF5">
    <property type="entry name" value="AB HYDROLASE-1 DOMAIN-CONTAINING PROTEIN"/>
    <property type="match status" value="1"/>
</dbReference>
<name>A0A8H5CWX5_9AGAR</name>
<dbReference type="SUPFAM" id="SSF53474">
    <property type="entry name" value="alpha/beta-Hydrolases"/>
    <property type="match status" value="1"/>
</dbReference>
<protein>
    <recommendedName>
        <fullName evidence="1">AB hydrolase-1 domain-containing protein</fullName>
    </recommendedName>
</protein>
<accession>A0A8H5CWX5</accession>
<organism evidence="2 3">
    <name type="scientific">Collybiopsis confluens</name>
    <dbReference type="NCBI Taxonomy" id="2823264"/>
    <lineage>
        <taxon>Eukaryota</taxon>
        <taxon>Fungi</taxon>
        <taxon>Dikarya</taxon>
        <taxon>Basidiomycota</taxon>
        <taxon>Agaricomycotina</taxon>
        <taxon>Agaricomycetes</taxon>
        <taxon>Agaricomycetidae</taxon>
        <taxon>Agaricales</taxon>
        <taxon>Marasmiineae</taxon>
        <taxon>Omphalotaceae</taxon>
        <taxon>Collybiopsis</taxon>
    </lineage>
</organism>
<feature type="domain" description="AB hydrolase-1" evidence="1">
    <location>
        <begin position="30"/>
        <end position="262"/>
    </location>
</feature>
<dbReference type="InterPro" id="IPR000073">
    <property type="entry name" value="AB_hydrolase_1"/>
</dbReference>
<dbReference type="PANTHER" id="PTHR43433">
    <property type="entry name" value="HYDROLASE, ALPHA/BETA FOLD FAMILY PROTEIN"/>
    <property type="match status" value="1"/>
</dbReference>
<dbReference type="OrthoDB" id="8119704at2759"/>
<dbReference type="Gene3D" id="3.40.50.1820">
    <property type="entry name" value="alpha/beta hydrolase"/>
    <property type="match status" value="1"/>
</dbReference>
<dbReference type="Pfam" id="PF00561">
    <property type="entry name" value="Abhydrolase_1"/>
    <property type="match status" value="1"/>
</dbReference>
<sequence>MSRPAFLALPDGACLAYELLGSKWIGQLEPIVFIGGVSSRRWDWQRLAEPLALIRPVLIFDHRGIGDSTYSPETKGDEITIELMARDLLALLQSLNLQELSLCGFSMGGAVTQQLLLLPYLDENPVALPFKVTHVFLTGTFHVLWEEEGYGLKLDRTPITAPLSDEEKKVRARPSVENSFDPVWVANPANKARFEWWLDSQIVGRPLRTILKQSRAVSRMKLSGYEKLPPDTQLLIIHGEKDAIVPFSSGQKLLKVFPRAQFVQTGLLPGQVPDLAFGHHWWEYFAIEVWINVLELFLSSERKERQGRL</sequence>
<dbReference type="InterPro" id="IPR029058">
    <property type="entry name" value="AB_hydrolase_fold"/>
</dbReference>
<evidence type="ECO:0000313" key="3">
    <source>
        <dbReference type="Proteomes" id="UP000518752"/>
    </source>
</evidence>
<evidence type="ECO:0000313" key="2">
    <source>
        <dbReference type="EMBL" id="KAF5349457.1"/>
    </source>
</evidence>
<gene>
    <name evidence="2" type="ORF">D9757_012428</name>
</gene>
<evidence type="ECO:0000259" key="1">
    <source>
        <dbReference type="Pfam" id="PF00561"/>
    </source>
</evidence>
<comment type="caution">
    <text evidence="2">The sequence shown here is derived from an EMBL/GenBank/DDBJ whole genome shotgun (WGS) entry which is preliminary data.</text>
</comment>
<dbReference type="AlphaFoldDB" id="A0A8H5CWX5"/>
<dbReference type="InterPro" id="IPR050471">
    <property type="entry name" value="AB_hydrolase"/>
</dbReference>
<dbReference type="Proteomes" id="UP000518752">
    <property type="component" value="Unassembled WGS sequence"/>
</dbReference>